<name>A0A7U4DP13_DESPD</name>
<dbReference type="InterPro" id="IPR027417">
    <property type="entry name" value="P-loop_NTPase"/>
</dbReference>
<dbReference type="EMBL" id="CP002364">
    <property type="protein sequence ID" value="ADW17532.1"/>
    <property type="molecule type" value="Genomic_DNA"/>
</dbReference>
<evidence type="ECO:0000256" key="1">
    <source>
        <dbReference type="SAM" id="MobiDB-lite"/>
    </source>
</evidence>
<dbReference type="InterPro" id="IPR006935">
    <property type="entry name" value="Helicase/UvrB_N"/>
</dbReference>
<dbReference type="Proteomes" id="UP000006365">
    <property type="component" value="Chromosome"/>
</dbReference>
<dbReference type="PANTHER" id="PTHR47396:SF1">
    <property type="entry name" value="ATP-DEPENDENT HELICASE IRC3-RELATED"/>
    <property type="match status" value="1"/>
</dbReference>
<dbReference type="GO" id="GO:0003677">
    <property type="term" value="F:DNA binding"/>
    <property type="evidence" value="ECO:0007669"/>
    <property type="project" value="InterPro"/>
</dbReference>
<dbReference type="PANTHER" id="PTHR47396">
    <property type="entry name" value="TYPE I RESTRICTION ENZYME ECOKI R PROTEIN"/>
    <property type="match status" value="1"/>
</dbReference>
<dbReference type="GO" id="GO:0005524">
    <property type="term" value="F:ATP binding"/>
    <property type="evidence" value="ECO:0007669"/>
    <property type="project" value="InterPro"/>
</dbReference>
<dbReference type="Pfam" id="PF04851">
    <property type="entry name" value="ResIII"/>
    <property type="match status" value="1"/>
</dbReference>
<dbReference type="KEGG" id="dpr:Despr_1369"/>
<organism evidence="3 4">
    <name type="scientific">Desulfobulbus propionicus (strain ATCC 33891 / DSM 2032 / VKM B-1956 / 1pr3)</name>
    <dbReference type="NCBI Taxonomy" id="577650"/>
    <lineage>
        <taxon>Bacteria</taxon>
        <taxon>Pseudomonadati</taxon>
        <taxon>Thermodesulfobacteriota</taxon>
        <taxon>Desulfobulbia</taxon>
        <taxon>Desulfobulbales</taxon>
        <taxon>Desulfobulbaceae</taxon>
        <taxon>Desulfobulbus</taxon>
    </lineage>
</organism>
<dbReference type="GO" id="GO:0005829">
    <property type="term" value="C:cytosol"/>
    <property type="evidence" value="ECO:0007669"/>
    <property type="project" value="TreeGrafter"/>
</dbReference>
<reference evidence="3 4" key="1">
    <citation type="journal article" date="2011" name="Stand. Genomic Sci.">
        <title>Complete genome sequence of Desulfobulbus propionicus type strain (1pr3).</title>
        <authorList>
            <person name="Pagani I."/>
            <person name="Lapidus A."/>
            <person name="Nolan M."/>
            <person name="Lucas S."/>
            <person name="Hammon N."/>
            <person name="Deshpande S."/>
            <person name="Cheng J.F."/>
            <person name="Chertkov O."/>
            <person name="Davenport K."/>
            <person name="Tapia R."/>
            <person name="Han C."/>
            <person name="Goodwin L."/>
            <person name="Pitluck S."/>
            <person name="Liolios K."/>
            <person name="Mavromatis K."/>
            <person name="Ivanova N."/>
            <person name="Mikhailova N."/>
            <person name="Pati A."/>
            <person name="Chen A."/>
            <person name="Palaniappan K."/>
            <person name="Land M."/>
            <person name="Hauser L."/>
            <person name="Chang Y.J."/>
            <person name="Jeffries C.D."/>
            <person name="Detter J.C."/>
            <person name="Brambilla E."/>
            <person name="Kannan K.P."/>
            <person name="Djao O.D."/>
            <person name="Rohde M."/>
            <person name="Pukall R."/>
            <person name="Spring S."/>
            <person name="Goker M."/>
            <person name="Sikorski J."/>
            <person name="Woyke T."/>
            <person name="Bristow J."/>
            <person name="Eisen J.A."/>
            <person name="Markowitz V."/>
            <person name="Hugenholtz P."/>
            <person name="Kyrpides N.C."/>
            <person name="Klenk H.P."/>
        </authorList>
    </citation>
    <scope>NUCLEOTIDE SEQUENCE [LARGE SCALE GENOMIC DNA]</scope>
    <source>
        <strain evidence="4">ATCC 33891 / DSM 2032 / 1pr3</strain>
    </source>
</reference>
<dbReference type="AlphaFoldDB" id="A0A7U4DP13"/>
<feature type="domain" description="Helicase/UvrB N-terminal" evidence="2">
    <location>
        <begin position="1"/>
        <end position="243"/>
    </location>
</feature>
<dbReference type="REBASE" id="32303">
    <property type="entry name" value="DprORF1368P"/>
</dbReference>
<evidence type="ECO:0000313" key="4">
    <source>
        <dbReference type="Proteomes" id="UP000006365"/>
    </source>
</evidence>
<dbReference type="RefSeq" id="WP_015724073.1">
    <property type="nucleotide sequence ID" value="NC_014972.1"/>
</dbReference>
<dbReference type="CDD" id="cd18785">
    <property type="entry name" value="SF2_C"/>
    <property type="match status" value="1"/>
</dbReference>
<dbReference type="Gene3D" id="3.40.50.300">
    <property type="entry name" value="P-loop containing nucleotide triphosphate hydrolases"/>
    <property type="match status" value="2"/>
</dbReference>
<dbReference type="InterPro" id="IPR050742">
    <property type="entry name" value="Helicase_Restrict-Modif_Enz"/>
</dbReference>
<gene>
    <name evidence="3" type="ordered locus">Despr_1369</name>
</gene>
<sequence length="882" mass="99037">MELLPYQQQVIRDLADFLAEVERLGDLRQAFARYWQERGIARPEAYRDTIKGVPHLCIKVPTGGGKTFIAANAIKTIFDALSVYARPVPRAVVWLVPSNAILEQTERSLGSPRHPYRRKLDTLFNGRVRVYTKDELLQGAGFNPASVHEHLNIFVLSYASFRTSNKEGRKAYQENTFLASFTHRMQAEECLTGVDESALINVIRAMNPVCIVDESHNAGSILSKEMLANFNPSLILDLTATPRTDSNIISYVDAAQLKTCHMVKLPVIVYNHRSSKEVIGNAIQLRNSLEQQARTEQQAGGDYIRPIVLFQAESNTGDEDRTTFDDIRKRLIHLGISEEEIAIKTANIDELKDISLLSPECSIRYIITVNALKEGWDCPFAYILATIANRHSRVDVEQIVGRVLRQPYARRQHNNLLNNSYVLASSADFITTLDRIVAGLNQAGFSKKDMRATDMATVEAEPQGHAPAPRQQGLFDPPVADGQQPEVNSAEREAVEWPDSLTGSSDSTVGLGEASAPDTAVQAILAQADKESRAYEQQAAQSAAETVPLEVREKMNIFGMVAQFAPLAVTLRLPQFFIRVPGMSLFGDGATLLNKEELLQGYRLSQADSRIDFQAIEGEAYRIDLEEVGEHDYKPRFWKLQHASRERLAEYLVALPPEPQKREIVQRLCGLIGNMRPFGDQEIKKYVQRIVDDMHPDHIHECLNRIREYSYRDKIKEKITALATDHAETVFYQWLAADRIEMQASYALPESIAPVAVAPAIPASLYSSEGQLNSWEAKVINEVANLDNILFWHKIIERKGFCINGCINHYPDFLVRTKNGKTLLIEAKGDDRDNSDSSRKLKLGQAWANKAGNDFRYFMVFDTNPVEGAYRLDALVPVIANL</sequence>
<dbReference type="GO" id="GO:0016787">
    <property type="term" value="F:hydrolase activity"/>
    <property type="evidence" value="ECO:0007669"/>
    <property type="project" value="InterPro"/>
</dbReference>
<feature type="region of interest" description="Disordered" evidence="1">
    <location>
        <begin position="453"/>
        <end position="513"/>
    </location>
</feature>
<proteinExistence type="predicted"/>
<accession>A0A7U4DP13</accession>
<keyword evidence="4" id="KW-1185">Reference proteome</keyword>
<protein>
    <submittedName>
        <fullName evidence="3">Type III restriction protein res subunit</fullName>
    </submittedName>
</protein>
<evidence type="ECO:0000313" key="3">
    <source>
        <dbReference type="EMBL" id="ADW17532.1"/>
    </source>
</evidence>
<evidence type="ECO:0000259" key="2">
    <source>
        <dbReference type="Pfam" id="PF04851"/>
    </source>
</evidence>
<dbReference type="SUPFAM" id="SSF52540">
    <property type="entry name" value="P-loop containing nucleoside triphosphate hydrolases"/>
    <property type="match status" value="2"/>
</dbReference>